<comment type="caution">
    <text evidence="1">The sequence shown here is derived from an EMBL/GenBank/DDBJ whole genome shotgun (WGS) entry which is preliminary data.</text>
</comment>
<dbReference type="PANTHER" id="PTHR13774">
    <property type="entry name" value="PHENAZINE BIOSYNTHESIS PROTEIN"/>
    <property type="match status" value="1"/>
</dbReference>
<accession>A0ABR4CM01</accession>
<organism evidence="1 2">
    <name type="scientific">Oculimacula yallundae</name>
    <dbReference type="NCBI Taxonomy" id="86028"/>
    <lineage>
        <taxon>Eukaryota</taxon>
        <taxon>Fungi</taxon>
        <taxon>Dikarya</taxon>
        <taxon>Ascomycota</taxon>
        <taxon>Pezizomycotina</taxon>
        <taxon>Leotiomycetes</taxon>
        <taxon>Helotiales</taxon>
        <taxon>Ploettnerulaceae</taxon>
        <taxon>Oculimacula</taxon>
    </lineage>
</organism>
<dbReference type="EMBL" id="JAZHXI010000006">
    <property type="protein sequence ID" value="KAL2070246.1"/>
    <property type="molecule type" value="Genomic_DNA"/>
</dbReference>
<name>A0ABR4CM01_9HELO</name>
<keyword evidence="2" id="KW-1185">Reference proteome</keyword>
<protein>
    <submittedName>
        <fullName evidence="1">Uncharacterized protein</fullName>
    </submittedName>
</protein>
<dbReference type="Pfam" id="PF02567">
    <property type="entry name" value="PhzC-PhzF"/>
    <property type="match status" value="1"/>
</dbReference>
<reference evidence="1 2" key="1">
    <citation type="journal article" date="2024" name="Commun. Biol.">
        <title>Comparative genomic analysis of thermophilic fungi reveals convergent evolutionary adaptations and gene losses.</title>
        <authorList>
            <person name="Steindorff A.S."/>
            <person name="Aguilar-Pontes M.V."/>
            <person name="Robinson A.J."/>
            <person name="Andreopoulos B."/>
            <person name="LaButti K."/>
            <person name="Kuo A."/>
            <person name="Mondo S."/>
            <person name="Riley R."/>
            <person name="Otillar R."/>
            <person name="Haridas S."/>
            <person name="Lipzen A."/>
            <person name="Grimwood J."/>
            <person name="Schmutz J."/>
            <person name="Clum A."/>
            <person name="Reid I.D."/>
            <person name="Moisan M.C."/>
            <person name="Butler G."/>
            <person name="Nguyen T.T.M."/>
            <person name="Dewar K."/>
            <person name="Conant G."/>
            <person name="Drula E."/>
            <person name="Henrissat B."/>
            <person name="Hansel C."/>
            <person name="Singer S."/>
            <person name="Hutchinson M.I."/>
            <person name="de Vries R.P."/>
            <person name="Natvig D.O."/>
            <person name="Powell A.J."/>
            <person name="Tsang A."/>
            <person name="Grigoriev I.V."/>
        </authorList>
    </citation>
    <scope>NUCLEOTIDE SEQUENCE [LARGE SCALE GENOMIC DNA]</scope>
    <source>
        <strain evidence="1 2">CBS 494.80</strain>
    </source>
</reference>
<evidence type="ECO:0000313" key="1">
    <source>
        <dbReference type="EMBL" id="KAL2070246.1"/>
    </source>
</evidence>
<dbReference type="Proteomes" id="UP001595075">
    <property type="component" value="Unassembled WGS sequence"/>
</dbReference>
<dbReference type="NCBIfam" id="TIGR00654">
    <property type="entry name" value="PhzF_family"/>
    <property type="match status" value="1"/>
</dbReference>
<gene>
    <name evidence="1" type="ORF">VTL71DRAFT_13272</name>
</gene>
<proteinExistence type="predicted"/>
<dbReference type="SUPFAM" id="SSF54506">
    <property type="entry name" value="Diaminopimelate epimerase-like"/>
    <property type="match status" value="1"/>
</dbReference>
<dbReference type="PANTHER" id="PTHR13774:SF32">
    <property type="entry name" value="ANTISENSE-ENHANCING SEQUENCE 1"/>
    <property type="match status" value="1"/>
</dbReference>
<dbReference type="InterPro" id="IPR003719">
    <property type="entry name" value="Phenazine_PhzF-like"/>
</dbReference>
<sequence length="443" mass="48248">MAPALDINSPATTPPAILTTSRSYTSHTSHTNPGSKPLILRTPSHPLTLPFTTLDVFTSTPYTGNPLSIVRIPSPLRNLITQQQKQNIAAEFNLSETIFLHEQIDPSIPEWDVEIFTSDAELPFAGHPVIGTAAYVLGVLGAGGGKGKGRGRLGTKAGMVDIALVYDDEREDDDEEGIIEPNMSSRVSADLPHNVHIHSHTIGDLERPIPGLSLLPSIRKAELAAPIMSIVKGMTFLLVRLASLEELADVQLVAEDDGKGVMKIRSRMLEVAMEDPATGSAASAMSCWLSLNGGSERRRRFEVTQGVEMGRKSVIGVEVFLGNGLGEEKRAVEGVRISGNAVVVMEGNLRLHYITSKNSFQPFPIKQSTESNTYYWLTVQDASCSFSRRRDLKTMIHGGVKTVAFLQVFEWRFGRTVQPNLNRSLDATPSFLSATGLLPMMFG</sequence>
<evidence type="ECO:0000313" key="2">
    <source>
        <dbReference type="Proteomes" id="UP001595075"/>
    </source>
</evidence>
<dbReference type="Gene3D" id="3.10.310.10">
    <property type="entry name" value="Diaminopimelate Epimerase, Chain A, domain 1"/>
    <property type="match status" value="2"/>
</dbReference>